<evidence type="ECO:0000256" key="1">
    <source>
        <dbReference type="ARBA" id="ARBA00006247"/>
    </source>
</evidence>
<dbReference type="AlphaFoldDB" id="A0AAF0EVG2"/>
<gene>
    <name evidence="10" type="ORF">MCUN1_000480</name>
</gene>
<protein>
    <submittedName>
        <fullName evidence="10">Gly-Xaa carboxypeptidase</fullName>
        <ecNumber evidence="10">3.4.17.4</ecNumber>
    </submittedName>
</protein>
<proteinExistence type="inferred from homology"/>
<evidence type="ECO:0000259" key="9">
    <source>
        <dbReference type="Pfam" id="PF07687"/>
    </source>
</evidence>
<organism evidence="10 11">
    <name type="scientific">Malassezia cuniculi</name>
    <dbReference type="NCBI Taxonomy" id="948313"/>
    <lineage>
        <taxon>Eukaryota</taxon>
        <taxon>Fungi</taxon>
        <taxon>Dikarya</taxon>
        <taxon>Basidiomycota</taxon>
        <taxon>Ustilaginomycotina</taxon>
        <taxon>Malasseziomycetes</taxon>
        <taxon>Malasseziales</taxon>
        <taxon>Malasseziaceae</taxon>
        <taxon>Malassezia</taxon>
    </lineage>
</organism>
<evidence type="ECO:0000256" key="7">
    <source>
        <dbReference type="PIRSR" id="PIRSR037217-2"/>
    </source>
</evidence>
<evidence type="ECO:0000313" key="10">
    <source>
        <dbReference type="EMBL" id="WFD33667.1"/>
    </source>
</evidence>
<dbReference type="InterPro" id="IPR017141">
    <property type="entry name" value="Pept_M20_carboxypep"/>
</dbReference>
<dbReference type="Proteomes" id="UP001219933">
    <property type="component" value="Chromosome 1"/>
</dbReference>
<keyword evidence="8" id="KW-1133">Transmembrane helix</keyword>
<keyword evidence="11" id="KW-1185">Reference proteome</keyword>
<dbReference type="InterPro" id="IPR011650">
    <property type="entry name" value="Peptidase_M20_dimer"/>
</dbReference>
<dbReference type="GO" id="GO:0000328">
    <property type="term" value="C:fungal-type vacuole lumen"/>
    <property type="evidence" value="ECO:0007669"/>
    <property type="project" value="TreeGrafter"/>
</dbReference>
<sequence>MLKVPIEEPVPNRALRQRTRATWLVRLVIAGALCSIALPLAYKAVEAPVTGAFHALGSTSDICPQEPEYDLEAALGGLKLKKPSVKTTVERLSRAVQIDTTVGDSIAPPEELPEYWDRIFSPFRKFLEHEFPLVHDKLTREIVHEHGLLFTWKGSDPALKPLVLMAHQDVVPVAPDSRSDWKEPPFAGTIDLEHQTVWGRGSFDCKSVLVSTMVAVENLIASGFRPNRTVILSFGYDEESNGVQGAKALGELLYERLGPDSVAMIIDEGFNNVPTDGLGSVGMPVATPCVQEKGATNINMVIKAPGGHSSVAPPHTAIGIMSEMLVALEANPFVPLITSDDPSIKRLQCTRDAPKLNPALRDALYELEWAEKSASGAFDEAIRAALPMWMRFIDQLIFAPPLRAARLERARARVLSLLSPLDRTFFQTTQAIDLINGGVKINALPETVVAGINHRIVPYATAQVIRDHYRKVVLPIAQKYGLAVDFFGERTGGGAAHATLEIYHVGTVLEQLPRTPISGPEAAQWRLLSSVIRRTFHTDEPRIVLPEEPRDDAKYHSPITVAPGTMIANTDTHWYKRLSRHIFRYGTGSVHTDLTGLGPMTGIHTVNEHFSIDAIAKAVEFYTNIIVAMDHEHVN</sequence>
<dbReference type="CDD" id="cd05674">
    <property type="entry name" value="M20_yscS"/>
    <property type="match status" value="1"/>
</dbReference>
<evidence type="ECO:0000256" key="5">
    <source>
        <dbReference type="ARBA" id="ARBA00022833"/>
    </source>
</evidence>
<keyword evidence="5 7" id="KW-0862">Zinc</keyword>
<feature type="binding site" evidence="7">
    <location>
        <position position="604"/>
    </location>
    <ligand>
        <name>Zn(2+)</name>
        <dbReference type="ChEBI" id="CHEBI:29105"/>
        <label>1</label>
    </ligand>
</feature>
<evidence type="ECO:0000313" key="11">
    <source>
        <dbReference type="Proteomes" id="UP001219933"/>
    </source>
</evidence>
<dbReference type="GO" id="GO:0046872">
    <property type="term" value="F:metal ion binding"/>
    <property type="evidence" value="ECO:0007669"/>
    <property type="project" value="UniProtKB-KW"/>
</dbReference>
<dbReference type="PANTHER" id="PTHR45962:SF1">
    <property type="entry name" value="N-FATTY-ACYL-AMINO ACID SYNTHASE_HYDROLASE PM20D1"/>
    <property type="match status" value="1"/>
</dbReference>
<feature type="active site" description="Proton acceptor" evidence="6">
    <location>
        <position position="238"/>
    </location>
</feature>
<comment type="similarity">
    <text evidence="1">Belongs to the peptidase M20A family.</text>
</comment>
<dbReference type="EC" id="3.4.17.4" evidence="10"/>
<name>A0AAF0EVG2_9BASI</name>
<keyword evidence="8" id="KW-0812">Transmembrane</keyword>
<feature type="binding site" evidence="7">
    <location>
        <position position="204"/>
    </location>
    <ligand>
        <name>Zn(2+)</name>
        <dbReference type="ChEBI" id="CHEBI:29105"/>
        <label>2</label>
    </ligand>
</feature>
<reference evidence="10" key="1">
    <citation type="submission" date="2023-03" db="EMBL/GenBank/DDBJ databases">
        <title>Mating type loci evolution in Malassezia.</title>
        <authorList>
            <person name="Coelho M.A."/>
        </authorList>
    </citation>
    <scope>NUCLEOTIDE SEQUENCE</scope>
    <source>
        <strain evidence="10">CBS 11721</strain>
    </source>
</reference>
<dbReference type="InterPro" id="IPR036264">
    <property type="entry name" value="Bact_exopeptidase_dim_dom"/>
</dbReference>
<feature type="binding site" evidence="7">
    <location>
        <position position="204"/>
    </location>
    <ligand>
        <name>Zn(2+)</name>
        <dbReference type="ChEBI" id="CHEBI:29105"/>
        <label>1</label>
    </ligand>
</feature>
<keyword evidence="4 10" id="KW-0378">Hydrolase</keyword>
<dbReference type="Pfam" id="PF01546">
    <property type="entry name" value="Peptidase_M20"/>
    <property type="match status" value="1"/>
</dbReference>
<accession>A0AAF0EVG2</accession>
<evidence type="ECO:0000256" key="8">
    <source>
        <dbReference type="SAM" id="Phobius"/>
    </source>
</evidence>
<dbReference type="PANTHER" id="PTHR45962">
    <property type="entry name" value="N-FATTY-ACYL-AMINO ACID SYNTHASE/HYDROLASE PM20D1"/>
    <property type="match status" value="1"/>
</dbReference>
<keyword evidence="3 7" id="KW-0479">Metal-binding</keyword>
<dbReference type="InterPro" id="IPR002933">
    <property type="entry name" value="Peptidase_M20"/>
</dbReference>
<evidence type="ECO:0000256" key="2">
    <source>
        <dbReference type="ARBA" id="ARBA00022670"/>
    </source>
</evidence>
<feature type="binding site" evidence="7">
    <location>
        <position position="239"/>
    </location>
    <ligand>
        <name>Zn(2+)</name>
        <dbReference type="ChEBI" id="CHEBI:29105"/>
        <label>1</label>
    </ligand>
</feature>
<dbReference type="PIRSF" id="PIRSF037217">
    <property type="entry name" value="Carboxypeptidase_S"/>
    <property type="match status" value="1"/>
</dbReference>
<keyword evidence="2" id="KW-0645">Protease</keyword>
<dbReference type="SUPFAM" id="SSF55031">
    <property type="entry name" value="Bacterial exopeptidase dimerisation domain"/>
    <property type="match status" value="1"/>
</dbReference>
<feature type="binding site" evidence="7">
    <location>
        <position position="267"/>
    </location>
    <ligand>
        <name>Zn(2+)</name>
        <dbReference type="ChEBI" id="CHEBI:29105"/>
        <label>2</label>
    </ligand>
</feature>
<keyword evidence="8" id="KW-0472">Membrane</keyword>
<feature type="binding site" evidence="7">
    <location>
        <position position="167"/>
    </location>
    <ligand>
        <name>Zn(2+)</name>
        <dbReference type="ChEBI" id="CHEBI:29105"/>
        <label>2</label>
    </ligand>
</feature>
<dbReference type="EMBL" id="CP119877">
    <property type="protein sequence ID" value="WFD33667.1"/>
    <property type="molecule type" value="Genomic_DNA"/>
</dbReference>
<dbReference type="GO" id="GO:0004181">
    <property type="term" value="F:metallocarboxypeptidase activity"/>
    <property type="evidence" value="ECO:0007669"/>
    <property type="project" value="UniProtKB-EC"/>
</dbReference>
<dbReference type="InterPro" id="IPR047177">
    <property type="entry name" value="Pept_M20A"/>
</dbReference>
<dbReference type="Pfam" id="PF07687">
    <property type="entry name" value="M20_dimer"/>
    <property type="match status" value="1"/>
</dbReference>
<dbReference type="SUPFAM" id="SSF53187">
    <property type="entry name" value="Zn-dependent exopeptidases"/>
    <property type="match status" value="1"/>
</dbReference>
<keyword evidence="10" id="KW-0121">Carboxypeptidase</keyword>
<feature type="domain" description="Peptidase M20 dimerisation" evidence="9">
    <location>
        <begin position="291"/>
        <end position="473"/>
    </location>
</feature>
<evidence type="ECO:0000256" key="3">
    <source>
        <dbReference type="ARBA" id="ARBA00022723"/>
    </source>
</evidence>
<dbReference type="Gene3D" id="3.30.70.360">
    <property type="match status" value="1"/>
</dbReference>
<evidence type="ECO:0000256" key="4">
    <source>
        <dbReference type="ARBA" id="ARBA00022801"/>
    </source>
</evidence>
<feature type="active site" evidence="6">
    <location>
        <position position="169"/>
    </location>
</feature>
<dbReference type="Gene3D" id="3.40.630.10">
    <property type="entry name" value="Zn peptidases"/>
    <property type="match status" value="1"/>
</dbReference>
<feature type="transmembrane region" description="Helical" evidence="8">
    <location>
        <begin position="23"/>
        <end position="42"/>
    </location>
</feature>
<evidence type="ECO:0000256" key="6">
    <source>
        <dbReference type="PIRSR" id="PIRSR037217-1"/>
    </source>
</evidence>
<dbReference type="GO" id="GO:0051603">
    <property type="term" value="P:proteolysis involved in protein catabolic process"/>
    <property type="evidence" value="ECO:0007669"/>
    <property type="project" value="TreeGrafter"/>
</dbReference>